<evidence type="ECO:0000313" key="1">
    <source>
        <dbReference type="EMBL" id="KAJ9591742.1"/>
    </source>
</evidence>
<keyword evidence="2" id="KW-1185">Reference proteome</keyword>
<dbReference type="Proteomes" id="UP001233999">
    <property type="component" value="Unassembled WGS sequence"/>
</dbReference>
<proteinExistence type="predicted"/>
<organism evidence="1 2">
    <name type="scientific">Diploptera punctata</name>
    <name type="common">Pacific beetle cockroach</name>
    <dbReference type="NCBI Taxonomy" id="6984"/>
    <lineage>
        <taxon>Eukaryota</taxon>
        <taxon>Metazoa</taxon>
        <taxon>Ecdysozoa</taxon>
        <taxon>Arthropoda</taxon>
        <taxon>Hexapoda</taxon>
        <taxon>Insecta</taxon>
        <taxon>Pterygota</taxon>
        <taxon>Neoptera</taxon>
        <taxon>Polyneoptera</taxon>
        <taxon>Dictyoptera</taxon>
        <taxon>Blattodea</taxon>
        <taxon>Blaberoidea</taxon>
        <taxon>Blaberidae</taxon>
        <taxon>Diplopterinae</taxon>
        <taxon>Diploptera</taxon>
    </lineage>
</organism>
<sequence>RSGNANKLTKWYIVIGFNSPQNVQSLSITLTKFFITPNLICNGGIRDSHSLIRFINHYHHP</sequence>
<feature type="non-terminal residue" evidence="1">
    <location>
        <position position="1"/>
    </location>
</feature>
<accession>A0AAD8A3G2</accession>
<dbReference type="EMBL" id="JASPKZ010003857">
    <property type="protein sequence ID" value="KAJ9591742.1"/>
    <property type="molecule type" value="Genomic_DNA"/>
</dbReference>
<protein>
    <submittedName>
        <fullName evidence="1">Uncharacterized protein</fullName>
    </submittedName>
</protein>
<reference evidence="1" key="2">
    <citation type="submission" date="2023-05" db="EMBL/GenBank/DDBJ databases">
        <authorList>
            <person name="Fouks B."/>
        </authorList>
    </citation>
    <scope>NUCLEOTIDE SEQUENCE</scope>
    <source>
        <strain evidence="1">Stay&amp;Tobe</strain>
        <tissue evidence="1">Testes</tissue>
    </source>
</reference>
<dbReference type="AlphaFoldDB" id="A0AAD8A3G2"/>
<evidence type="ECO:0000313" key="2">
    <source>
        <dbReference type="Proteomes" id="UP001233999"/>
    </source>
</evidence>
<feature type="non-terminal residue" evidence="1">
    <location>
        <position position="61"/>
    </location>
</feature>
<comment type="caution">
    <text evidence="1">The sequence shown here is derived from an EMBL/GenBank/DDBJ whole genome shotgun (WGS) entry which is preliminary data.</text>
</comment>
<reference evidence="1" key="1">
    <citation type="journal article" date="2023" name="IScience">
        <title>Live-bearing cockroach genome reveals convergent evolutionary mechanisms linked to viviparity in insects and beyond.</title>
        <authorList>
            <person name="Fouks B."/>
            <person name="Harrison M.C."/>
            <person name="Mikhailova A.A."/>
            <person name="Marchal E."/>
            <person name="English S."/>
            <person name="Carruthers M."/>
            <person name="Jennings E.C."/>
            <person name="Chiamaka E.L."/>
            <person name="Frigard R.A."/>
            <person name="Pippel M."/>
            <person name="Attardo G.M."/>
            <person name="Benoit J.B."/>
            <person name="Bornberg-Bauer E."/>
            <person name="Tobe S.S."/>
        </authorList>
    </citation>
    <scope>NUCLEOTIDE SEQUENCE</scope>
    <source>
        <strain evidence="1">Stay&amp;Tobe</strain>
    </source>
</reference>
<gene>
    <name evidence="1" type="ORF">L9F63_001678</name>
</gene>
<name>A0AAD8A3G2_DIPPU</name>